<dbReference type="RefSeq" id="WP_157458932.1">
    <property type="nucleotide sequence ID" value="NZ_WQLB01000009.1"/>
</dbReference>
<protein>
    <submittedName>
        <fullName evidence="1">Uncharacterized protein</fullName>
    </submittedName>
</protein>
<reference evidence="1 2" key="1">
    <citation type="submission" date="2019-12" db="EMBL/GenBank/DDBJ databases">
        <title>Deinococcus sp. HMF7620 Genome sequencing and assembly.</title>
        <authorList>
            <person name="Kang H."/>
            <person name="Kim H."/>
            <person name="Joh K."/>
        </authorList>
    </citation>
    <scope>NUCLEOTIDE SEQUENCE [LARGE SCALE GENOMIC DNA]</scope>
    <source>
        <strain evidence="1 2">HMF7620</strain>
    </source>
</reference>
<evidence type="ECO:0000313" key="2">
    <source>
        <dbReference type="Proteomes" id="UP000483286"/>
    </source>
</evidence>
<name>A0A7C9LQU8_9DEIO</name>
<comment type="caution">
    <text evidence="1">The sequence shown here is derived from an EMBL/GenBank/DDBJ whole genome shotgun (WGS) entry which is preliminary data.</text>
</comment>
<keyword evidence="2" id="KW-1185">Reference proteome</keyword>
<dbReference type="Proteomes" id="UP000483286">
    <property type="component" value="Unassembled WGS sequence"/>
</dbReference>
<sequence length="171" mass="19534">MKRPTLSTQDLKERGWTPAMIKELLGKHDRERPNELRVGSRNRPVDAPVKLYFEDRVTEAETTAAFARAQDQARVRQDSAQQAAETRKARNAEAVRQYIEAYTPSITPHPDAAGMTQQELWSHHLGDYYQAPISHSMPNGLSKKERRDADNALYTKHRAAVYAAYGWENNQ</sequence>
<dbReference type="EMBL" id="WQLB01000009">
    <property type="protein sequence ID" value="MVN86881.1"/>
    <property type="molecule type" value="Genomic_DNA"/>
</dbReference>
<evidence type="ECO:0000313" key="1">
    <source>
        <dbReference type="EMBL" id="MVN86881.1"/>
    </source>
</evidence>
<dbReference type="AlphaFoldDB" id="A0A7C9LQU8"/>
<organism evidence="1 2">
    <name type="scientific">Deinococcus arboris</name>
    <dbReference type="NCBI Taxonomy" id="2682977"/>
    <lineage>
        <taxon>Bacteria</taxon>
        <taxon>Thermotogati</taxon>
        <taxon>Deinococcota</taxon>
        <taxon>Deinococci</taxon>
        <taxon>Deinococcales</taxon>
        <taxon>Deinococcaceae</taxon>
        <taxon>Deinococcus</taxon>
    </lineage>
</organism>
<gene>
    <name evidence="1" type="ORF">GO986_08900</name>
</gene>
<proteinExistence type="predicted"/>
<accession>A0A7C9LQU8</accession>